<evidence type="ECO:0000313" key="2">
    <source>
        <dbReference type="EMBL" id="MCV9927208.1"/>
    </source>
</evidence>
<dbReference type="InterPro" id="IPR029058">
    <property type="entry name" value="AB_hydrolase_fold"/>
</dbReference>
<sequence>MNYYSETSYWKKYNLFLPEDLQYKDNKLPTEEYWQWKDYAIHLDRMKNADSPFKVIILHGAGGNGRVIGLFGNFLHNQGYEYVAPDLIGYGLTKNPKNVNIDYSVWIDCISDFIDQELIKDSRPIILFGLSVGGMLAYQVAAKNKNVKGIIVTTLADPRSQKVKDDLATNMFLSRIGLPLSNAFKLILDSVKLPIKWLCKMEKITNDSNFSKVFSNDKLAGGSKVKLRFLRTYMNFTPAIEPENYTSAPLLFLQPDKDNWTTLATSKPFYDRLNCPKKLVLLENCGHAPYEEPGLTTMKTEIIQFLESIKS</sequence>
<dbReference type="InterPro" id="IPR051044">
    <property type="entry name" value="MAG_DAG_Lipase"/>
</dbReference>
<evidence type="ECO:0000259" key="1">
    <source>
        <dbReference type="Pfam" id="PF12146"/>
    </source>
</evidence>
<feature type="domain" description="Serine aminopeptidase S33" evidence="1">
    <location>
        <begin position="55"/>
        <end position="293"/>
    </location>
</feature>
<dbReference type="Pfam" id="PF12146">
    <property type="entry name" value="Hydrolase_4"/>
    <property type="match status" value="1"/>
</dbReference>
<proteinExistence type="predicted"/>
<protein>
    <submittedName>
        <fullName evidence="2">Alpha/beta hydrolase</fullName>
    </submittedName>
</protein>
<keyword evidence="2" id="KW-0378">Hydrolase</keyword>
<keyword evidence="3" id="KW-1185">Reference proteome</keyword>
<dbReference type="AlphaFoldDB" id="A0A9X3C6T9"/>
<dbReference type="SUPFAM" id="SSF53474">
    <property type="entry name" value="alpha/beta-Hydrolases"/>
    <property type="match status" value="1"/>
</dbReference>
<dbReference type="Proteomes" id="UP001151079">
    <property type="component" value="Unassembled WGS sequence"/>
</dbReference>
<reference evidence="2" key="1">
    <citation type="submission" date="2022-10" db="EMBL/GenBank/DDBJ databases">
        <title>Two novel species of Flavobacterium.</title>
        <authorList>
            <person name="Liu Q."/>
            <person name="Xin Y.-H."/>
        </authorList>
    </citation>
    <scope>NUCLEOTIDE SEQUENCE</scope>
    <source>
        <strain evidence="2">LS1R49</strain>
    </source>
</reference>
<dbReference type="InterPro" id="IPR022742">
    <property type="entry name" value="Hydrolase_4"/>
</dbReference>
<name>A0A9X3C6T9_9FLAO</name>
<dbReference type="RefSeq" id="WP_264205382.1">
    <property type="nucleotide sequence ID" value="NZ_JAOZEW010000004.1"/>
</dbReference>
<evidence type="ECO:0000313" key="3">
    <source>
        <dbReference type="Proteomes" id="UP001151079"/>
    </source>
</evidence>
<dbReference type="EMBL" id="JAOZEW010000004">
    <property type="protein sequence ID" value="MCV9927208.1"/>
    <property type="molecule type" value="Genomic_DNA"/>
</dbReference>
<comment type="caution">
    <text evidence="2">The sequence shown here is derived from an EMBL/GenBank/DDBJ whole genome shotgun (WGS) entry which is preliminary data.</text>
</comment>
<accession>A0A9X3C6T9</accession>
<dbReference type="PANTHER" id="PTHR11614">
    <property type="entry name" value="PHOSPHOLIPASE-RELATED"/>
    <property type="match status" value="1"/>
</dbReference>
<dbReference type="Gene3D" id="3.40.50.1820">
    <property type="entry name" value="alpha/beta hydrolase"/>
    <property type="match status" value="1"/>
</dbReference>
<organism evidence="2 3">
    <name type="scientific">Flavobacterium shii</name>
    <dbReference type="NCBI Taxonomy" id="2987687"/>
    <lineage>
        <taxon>Bacteria</taxon>
        <taxon>Pseudomonadati</taxon>
        <taxon>Bacteroidota</taxon>
        <taxon>Flavobacteriia</taxon>
        <taxon>Flavobacteriales</taxon>
        <taxon>Flavobacteriaceae</taxon>
        <taxon>Flavobacterium</taxon>
    </lineage>
</organism>
<dbReference type="GO" id="GO:0016787">
    <property type="term" value="F:hydrolase activity"/>
    <property type="evidence" value="ECO:0007669"/>
    <property type="project" value="UniProtKB-KW"/>
</dbReference>
<gene>
    <name evidence="2" type="ORF">OIU83_06070</name>
</gene>